<keyword evidence="3" id="KW-1185">Reference proteome</keyword>
<dbReference type="Antibodypedia" id="44412">
    <property type="antibodies" value="169 antibodies from 25 providers"/>
</dbReference>
<evidence type="ECO:0000313" key="2">
    <source>
        <dbReference type="Ensembl" id="ENSP00000473302.1"/>
    </source>
</evidence>
<dbReference type="UCSC" id="uc001itk.3">
    <property type="organism name" value="human"/>
</dbReference>
<evidence type="ECO:0000313" key="1">
    <source>
        <dbReference type="EMBL" id="AAH19602.1"/>
    </source>
</evidence>
<proteinExistence type="evidence at protein level"/>
<dbReference type="OpenTargets" id="ENSG00000136758"/>
<dbReference type="Proteomes" id="UP000005640">
    <property type="component" value="Chromosome 10"/>
</dbReference>
<dbReference type="GeneTree" id="ENSGT00550000074836"/>
<dbReference type="AlphaFoldDB" id="Q6PJ89"/>
<dbReference type="HOGENOM" id="CLU_1874742_0_0_1"/>
<accession>Q6PJ89</accession>
<organism evidence="1">
    <name type="scientific">Homo sapiens</name>
    <name type="common">Human</name>
    <dbReference type="NCBI Taxonomy" id="9606"/>
    <lineage>
        <taxon>Eukaryota</taxon>
        <taxon>Metazoa</taxon>
        <taxon>Chordata</taxon>
        <taxon>Craniata</taxon>
        <taxon>Vertebrata</taxon>
        <taxon>Euteleostomi</taxon>
        <taxon>Mammalia</taxon>
        <taxon>Eutheria</taxon>
        <taxon>Euarchontoglires</taxon>
        <taxon>Primates</taxon>
        <taxon>Haplorrhini</taxon>
        <taxon>Catarrhini</taxon>
        <taxon>Hominidae</taxon>
        <taxon>Homo</taxon>
    </lineage>
</organism>
<protein>
    <submittedName>
        <fullName evidence="2">YME1 like 1 ATPase</fullName>
    </submittedName>
    <submittedName>
        <fullName evidence="1">YME1L1 protein</fullName>
    </submittedName>
</protein>
<reference evidence="2 3" key="3">
    <citation type="journal article" date="2004" name="Nature">
        <title>The DNA sequence and comparative analysis of human chromosome 10.</title>
        <authorList>
            <person name="Deloukas P."/>
            <person name="Earthrowl M.E."/>
            <person name="Grafham D.V."/>
            <person name="Rubenfield M."/>
            <person name="French L."/>
            <person name="Steward C.A."/>
            <person name="Sims S.K."/>
            <person name="Jones M.C."/>
            <person name="Searle S."/>
            <person name="Scott C."/>
            <person name="Howe K."/>
            <person name="Hunt S.E."/>
            <person name="Andrews T.D."/>
            <person name="Gilbert J.G."/>
            <person name="Swarbreck D."/>
            <person name="Ashurst J.L."/>
            <person name="Taylor A."/>
            <person name="Battles J."/>
            <person name="Bird C.P."/>
            <person name="Ainscough R."/>
            <person name="Almeida J.P."/>
            <person name="Ashwell R.I."/>
            <person name="Ambrose K.D."/>
            <person name="Babbage A.K."/>
            <person name="Bagguley C.L."/>
            <person name="Bailey J."/>
            <person name="Banerjee R."/>
            <person name="Bates K."/>
            <person name="Beasley H."/>
            <person name="Bray-Allen S."/>
            <person name="Brown A.J."/>
            <person name="Brown J.Y."/>
            <person name="Burford D.C."/>
            <person name="Burrill W."/>
            <person name="Burton J."/>
            <person name="Cahill P."/>
            <person name="Camire D."/>
            <person name="Carter N.P."/>
            <person name="Chapman J.C."/>
            <person name="Clark S.Y."/>
            <person name="Clarke G."/>
            <person name="Clee C.M."/>
            <person name="Clegg S."/>
            <person name="Corby N."/>
            <person name="Coulson A."/>
            <person name="Dhami P."/>
            <person name="Dutta I."/>
            <person name="Dunn M."/>
            <person name="Faulkner L."/>
            <person name="Frankish A."/>
            <person name="Frankland J.A."/>
            <person name="Garner P."/>
            <person name="Garnett J."/>
            <person name="Gribble S."/>
            <person name="Griffiths C."/>
            <person name="Grocock R."/>
            <person name="Gustafson E."/>
            <person name="Hammond S."/>
            <person name="Harley J.L."/>
            <person name="Hart E."/>
            <person name="Heath P.D."/>
            <person name="Ho T.P."/>
            <person name="Hopkins B."/>
            <person name="Horne J."/>
            <person name="Howden P.J."/>
            <person name="Huckle E."/>
            <person name="Hynds C."/>
            <person name="Johnson C."/>
            <person name="Johnson D."/>
            <person name="Kana A."/>
            <person name="Kay M."/>
            <person name="Kimberley A.M."/>
            <person name="Kershaw J.K."/>
            <person name="Kokkinaki M."/>
            <person name="Laird G.K."/>
            <person name="Lawlor S."/>
            <person name="Lee H.M."/>
            <person name="Leongamornlert D.A."/>
            <person name="Laird G."/>
            <person name="Lloyd C."/>
            <person name="Lloyd D.M."/>
            <person name="Loveland J."/>
            <person name="Lovell J."/>
            <person name="McLaren S."/>
            <person name="McLay K.E."/>
            <person name="McMurray A."/>
            <person name="Mashreghi-Mohammadi M."/>
            <person name="Matthews L."/>
            <person name="Milne S."/>
            <person name="Nickerson T."/>
            <person name="Nguyen M."/>
            <person name="Overton-Larty E."/>
            <person name="Palmer S.A."/>
            <person name="Pearce A.V."/>
            <person name="Peck A.I."/>
            <person name="Pelan S."/>
            <person name="Phillimore B."/>
            <person name="Porter K."/>
            <person name="Rice C.M."/>
            <person name="Rogosin A."/>
            <person name="Ross M.T."/>
            <person name="Sarafidou T."/>
            <person name="Sehra H.K."/>
            <person name="Shownkeen R."/>
            <person name="Skuce C.D."/>
            <person name="Smith M."/>
            <person name="Standring L."/>
            <person name="Sycamore N."/>
            <person name="Tester J."/>
            <person name="Thorpe A."/>
            <person name="Torcasso W."/>
            <person name="Tracey A."/>
            <person name="Tromans A."/>
            <person name="Tsolas J."/>
            <person name="Wall M."/>
            <person name="Walsh J."/>
            <person name="Wang H."/>
            <person name="Weinstock K."/>
            <person name="West A.P."/>
            <person name="Willey D.L."/>
            <person name="Whitehead S.L."/>
            <person name="Wilming L."/>
            <person name="Wray P.W."/>
            <person name="Young L."/>
            <person name="Chen Y."/>
            <person name="Lovering R.C."/>
            <person name="Moschonas N.K."/>
            <person name="Siebert R."/>
            <person name="Fechtel K."/>
            <person name="Bentley D."/>
            <person name="Durbin R."/>
            <person name="Hubbard T."/>
            <person name="Doucette-Stamm L."/>
            <person name="Beck S."/>
            <person name="Smith D.R."/>
            <person name="Rogers J."/>
        </authorList>
    </citation>
    <scope>NUCLEOTIDE SEQUENCE [LARGE SCALE GENOMIC DNA]</scope>
</reference>
<dbReference type="ExpressionAtlas" id="Q6PJ89">
    <property type="expression patterns" value="baseline and differential"/>
</dbReference>
<name>Q6PJ89_HUMAN</name>
<reference evidence="1" key="2">
    <citation type="journal article" date="2004" name="Genome Res.">
        <title>The status, quality, and expansion of the NIH full-length cDNA project: the Mammalian Gene Collection (MGC).</title>
        <authorList>
            <consortium name="The MGC Project Team"/>
            <person name="Gerhard D.S."/>
            <person name="Wagner L."/>
            <person name="Feingold E.A."/>
            <person name="Shenmen C.M."/>
            <person name="Grouse L.H."/>
            <person name="Schuler G."/>
            <person name="Klein S.L."/>
            <person name="Old S."/>
            <person name="Rasooly R."/>
            <person name="Good P."/>
            <person name="Guyer M."/>
            <person name="Peck A.M."/>
            <person name="Derge J.G."/>
            <person name="Lipman D."/>
            <person name="Collins F.S."/>
            <person name="Jang W."/>
            <person name="Sherry S."/>
            <person name="Feolo M."/>
            <person name="Misquitta L."/>
            <person name="Lee E."/>
            <person name="Rotmistrovsky K."/>
            <person name="Greenhut S.F."/>
            <person name="Schaefer C.F."/>
            <person name="Buetow K."/>
            <person name="Bonner T.I."/>
            <person name="Haussler D."/>
            <person name="Kent J."/>
            <person name="Kiekhaus M."/>
            <person name="Furey T."/>
            <person name="Brent M."/>
            <person name="Prange C."/>
            <person name="Schreiber K."/>
            <person name="Shapiro N."/>
            <person name="Bhat N.K."/>
            <person name="Hopkins R.F."/>
            <person name="Hsie F."/>
            <person name="Driscoll T."/>
            <person name="Soares M.B."/>
            <person name="Casavant T.L."/>
            <person name="Scheetz T.E."/>
            <person name="Brown-stein M.J."/>
            <person name="Usdin T.B."/>
            <person name="Toshiyuki S."/>
            <person name="Carninci P."/>
            <person name="Piao Y."/>
            <person name="Dudekula D.B."/>
            <person name="Ko M.S."/>
            <person name="Kawakami K."/>
            <person name="Suzuki Y."/>
            <person name="Sugano S."/>
            <person name="Gruber C.E."/>
            <person name="Smith M.R."/>
            <person name="Simmons B."/>
            <person name="Moore T."/>
            <person name="Waterman R."/>
            <person name="Johnson S.L."/>
            <person name="Ruan Y."/>
            <person name="Wei C.L."/>
            <person name="Mathavan S."/>
            <person name="Gunaratne P.H."/>
            <person name="Wu J."/>
            <person name="Garcia A.M."/>
            <person name="Hulyk S.W."/>
            <person name="Fuh E."/>
            <person name="Yuan Y."/>
            <person name="Sneed A."/>
            <person name="Kowis C."/>
            <person name="Hodgson A."/>
            <person name="Muzny D.M."/>
            <person name="McPherson J."/>
            <person name="Gibbs R.A."/>
            <person name="Fahey J."/>
            <person name="Helton E."/>
            <person name="Ketteman M."/>
            <person name="Madan A."/>
            <person name="Rodrigues S."/>
            <person name="Sanchez A."/>
            <person name="Whiting M."/>
            <person name="Madari A."/>
            <person name="Young A.C."/>
            <person name="Wetherby K.D."/>
            <person name="Granite S.J."/>
            <person name="Kwong P.N."/>
            <person name="Brinkley C.P."/>
            <person name="Pearson R.L."/>
            <person name="Bouffard G.G."/>
            <person name="Blakesly R.W."/>
            <person name="Green E.D."/>
            <person name="Dickson M.C."/>
            <person name="Rodriguez A.C."/>
            <person name="Grimwood J."/>
            <person name="Schmutz J."/>
            <person name="Myers R.M."/>
            <person name="Butterfield Y.S."/>
            <person name="Griffith M."/>
            <person name="Griffith O.L."/>
            <person name="Krzywinski M.I."/>
            <person name="Liao N."/>
            <person name="Morin R."/>
            <person name="Morrin R."/>
            <person name="Palmquist D."/>
            <person name="Petrescu A.S."/>
            <person name="Skalska U."/>
            <person name="Smailus D.E."/>
            <person name="Stott J.M."/>
            <person name="Schnerch A."/>
            <person name="Schein J.E."/>
            <person name="Jones S.J."/>
            <person name="Holt R.A."/>
            <person name="Baross A."/>
            <person name="Marra M.A."/>
            <person name="Clifton S."/>
            <person name="Makowski K.A."/>
            <person name="Bosak S."/>
            <person name="Malek J."/>
        </authorList>
    </citation>
    <scope>NUCLEOTIDE SEQUENCE [LARGE SCALE MRNA]</scope>
    <source>
        <tissue evidence="1">Eye</tissue>
    </source>
</reference>
<dbReference type="EMBL" id="AL162272">
    <property type="status" value="NOT_ANNOTATED_CDS"/>
    <property type="molecule type" value="Genomic_DNA"/>
</dbReference>
<evidence type="ECO:0000313" key="3">
    <source>
        <dbReference type="Proteomes" id="UP000005640"/>
    </source>
</evidence>
<dbReference type="VEuPathDB" id="HostDB:ENSG00000136758"/>
<gene>
    <name evidence="1 2" type="primary">YME1L1</name>
</gene>
<reference evidence="2" key="5">
    <citation type="submission" date="2025-05" db="UniProtKB">
        <authorList>
            <consortium name="Ensembl"/>
        </authorList>
    </citation>
    <scope>IDENTIFICATION</scope>
</reference>
<evidence type="ECO:0007829" key="4">
    <source>
        <dbReference type="PeptideAtlas" id="Q6PJ89"/>
    </source>
</evidence>
<dbReference type="Bgee" id="ENSG00000136758">
    <property type="expression patterns" value="Expressed in germinal epithelium of ovary and 216 other cell types or tissues"/>
</dbReference>
<dbReference type="Ensembl" id="ENST00000477432.1">
    <property type="protein sequence ID" value="ENSP00000473302.1"/>
    <property type="gene ID" value="ENSG00000136758.21"/>
</dbReference>
<dbReference type="EMBL" id="BC019602">
    <property type="protein sequence ID" value="AAH19602.1"/>
    <property type="molecule type" value="mRNA"/>
</dbReference>
<sequence length="136" mass="15246">MFSLSSTVQPQVTVPLSHLINAFHTPKNTSVSLSGVSVSQNQHRDVVPEHEAPSSECMFSDFLTKLNIVSIGKGKIFEGYRSMFMEPAKRMKKSLDTTDNWHIRPEPFSLSIPVHCGFLQMPIVYDLFCPSFLVTA</sequence>
<dbReference type="OrthoDB" id="1413014at2759"/>
<keyword evidence="4" id="KW-1267">Proteomics identification</keyword>
<dbReference type="HGNC" id="HGNC:12843">
    <property type="gene designation" value="YME1L1"/>
</dbReference>
<reference evidence="2" key="1">
    <citation type="journal article" date="2001" name="Nature">
        <title>Initial sequencing and analysis of the human genome.</title>
        <authorList>
            <consortium name="International Human Genome Sequencing Consortium"/>
            <person name="Lander E.S."/>
            <person name="Linton L.M."/>
            <person name="Birren B."/>
            <person name="Nusbaum C."/>
            <person name="Zody M.C."/>
            <person name="Baldwin J."/>
            <person name="Devon K."/>
            <person name="Dewar K."/>
            <person name="Doyle M."/>
            <person name="FitzHugh W."/>
            <person name="Funke R."/>
            <person name="Gage D."/>
            <person name="Harris K."/>
            <person name="Heaford A."/>
            <person name="Howland J."/>
            <person name="Kann L."/>
            <person name="Lehoczky J."/>
            <person name="LeVine R."/>
            <person name="McEwan P."/>
            <person name="McKernan K."/>
            <person name="Meldrim J."/>
            <person name="Mesirov J.P."/>
            <person name="Miranda C."/>
            <person name="Morris W."/>
            <person name="Naylor J."/>
            <person name="Raymond C."/>
            <person name="Rosetti M."/>
            <person name="Santos R."/>
            <person name="Sheridan A."/>
            <person name="Sougnez C."/>
            <person name="Stange-Thomann N."/>
            <person name="Stojanovic N."/>
            <person name="Subramanian A."/>
            <person name="Wyman D."/>
            <person name="Rogers J."/>
            <person name="Sulston J."/>
            <person name="Ainscough R."/>
            <person name="Beck S."/>
            <person name="Bentley D."/>
            <person name="Burton J."/>
            <person name="Clee C."/>
            <person name="Carter N."/>
            <person name="Coulson A."/>
            <person name="Deadman R."/>
            <person name="Deloukas P."/>
            <person name="Dunham A."/>
            <person name="Dunham I."/>
            <person name="Durbin R."/>
            <person name="French L."/>
            <person name="Grafham D."/>
            <person name="Gregory S."/>
            <person name="Hubbard T."/>
            <person name="Humphray S."/>
            <person name="Hunt A."/>
            <person name="Jones M."/>
            <person name="Lloyd C."/>
            <person name="McMurray A."/>
            <person name="Matthews L."/>
            <person name="Mercer S."/>
            <person name="Milne S."/>
            <person name="Mullikin J.C."/>
            <person name="Mungall A."/>
            <person name="Plumb R."/>
            <person name="Ross M."/>
            <person name="Shownkeen R."/>
            <person name="Sims S."/>
            <person name="Waterston R.H."/>
            <person name="Wilson R.K."/>
            <person name="Hillier L.W."/>
            <person name="McPherson J.D."/>
            <person name="Marra M.A."/>
            <person name="Mardis E.R."/>
            <person name="Fulton L.A."/>
            <person name="Chinwalla A.T."/>
            <person name="Pepin K.H."/>
            <person name="Gish W.R."/>
            <person name="Chissoe S.L."/>
            <person name="Wendl M.C."/>
            <person name="Delehaunty K.D."/>
            <person name="Miner T.L."/>
            <person name="Delehaunty A."/>
            <person name="Kramer J.B."/>
            <person name="Cook L.L."/>
            <person name="Fulton R.S."/>
            <person name="Johnson D.L."/>
            <person name="Minx P.J."/>
            <person name="Clifton S.W."/>
            <person name="Hawkins T."/>
            <person name="Branscomb E."/>
            <person name="Predki P."/>
            <person name="Richardson P."/>
            <person name="Wenning S."/>
            <person name="Slezak T."/>
            <person name="Doggett N."/>
            <person name="Cheng J.F."/>
            <person name="Olsen A."/>
            <person name="Lucas S."/>
            <person name="Elkin C."/>
            <person name="Uberbacher E."/>
            <person name="Frazier M."/>
            <person name="Gibbs R.A."/>
            <person name="Muzny D.M."/>
            <person name="Scherer S.E."/>
            <person name="Bouck J.B."/>
            <person name="Sodergren E.J."/>
            <person name="Worley K.C."/>
            <person name="Rives C.M."/>
            <person name="Gorrell J.H."/>
            <person name="Metzker M.L."/>
            <person name="Naylor S.L."/>
            <person name="Kucherlapati R.S."/>
            <person name="Nelson D.L."/>
            <person name="Weinstock G.M."/>
            <person name="Sakaki Y."/>
            <person name="Fujiyama A."/>
            <person name="Hattori M."/>
            <person name="Yada T."/>
            <person name="Toyoda A."/>
            <person name="Itoh T."/>
            <person name="Kawagoe C."/>
            <person name="Watanabe H."/>
            <person name="Totoki Y."/>
            <person name="Taylor T."/>
            <person name="Weissenbach J."/>
            <person name="Heilig R."/>
            <person name="Saurin W."/>
            <person name="Artiguenave F."/>
            <person name="Brottier P."/>
            <person name="Bruls T."/>
            <person name="Pelletier E."/>
            <person name="Robert C."/>
            <person name="Wincker P."/>
            <person name="Smith D.R."/>
            <person name="Doucette-Stamm L."/>
            <person name="Rubenfield M."/>
            <person name="Weinstock K."/>
            <person name="Lee H.M."/>
            <person name="Dubois J."/>
            <person name="Rosenthal A."/>
            <person name="Platzer M."/>
            <person name="Nyakatura G."/>
            <person name="Taudien S."/>
            <person name="Rump A."/>
            <person name="Yang H."/>
            <person name="Yu J."/>
            <person name="Wang J."/>
            <person name="Huang G."/>
            <person name="Gu J."/>
            <person name="Hood L."/>
            <person name="Rowen L."/>
            <person name="Madan A."/>
            <person name="Qin S."/>
            <person name="Davis R.W."/>
            <person name="Federspiel N.A."/>
            <person name="Abola A.P."/>
            <person name="Proctor M.J."/>
            <person name="Myers R.M."/>
            <person name="Schmutz J."/>
            <person name="Dickson M."/>
            <person name="Grimwood J."/>
            <person name="Cox D.R."/>
            <person name="Olson M.V."/>
            <person name="Kaul R."/>
            <person name="Raymond C."/>
            <person name="Shimizu N."/>
            <person name="Kawasaki K."/>
            <person name="Minoshima S."/>
            <person name="Evans G.A."/>
            <person name="Athanasiou M."/>
            <person name="Schultz R."/>
            <person name="Roe B.A."/>
            <person name="Chen F."/>
            <person name="Pan H."/>
            <person name="Ramser J."/>
            <person name="Lehrach H."/>
            <person name="Reinhardt R."/>
            <person name="McCombie W.R."/>
            <person name="de la Bastide M."/>
            <person name="Dedhia N."/>
            <person name="Blocker H."/>
            <person name="Hornischer K."/>
            <person name="Nordsiek G."/>
            <person name="Agarwala R."/>
            <person name="Aravind L."/>
            <person name="Bailey J.A."/>
            <person name="Bateman A."/>
            <person name="Batzoglou S."/>
            <person name="Birney E."/>
            <person name="Bork P."/>
            <person name="Brown D.G."/>
            <person name="Burge C.B."/>
            <person name="Cerutti L."/>
            <person name="Chen H.C."/>
            <person name="Church D."/>
            <person name="Clamp M."/>
            <person name="Copley R.R."/>
            <person name="Doerks T."/>
            <person name="Eddy S.R."/>
            <person name="Eichler E.E."/>
            <person name="Furey T.S."/>
            <person name="Galagan J."/>
            <person name="Gilbert J.G."/>
            <person name="Harmon C."/>
            <person name="Hayashizaki Y."/>
            <person name="Haussler D."/>
            <person name="Hermjakob H."/>
            <person name="Hokamp K."/>
            <person name="Jang W."/>
            <person name="Johnson L.S."/>
            <person name="Jones T.A."/>
            <person name="Kasif S."/>
            <person name="Kaspryzk A."/>
            <person name="Kennedy S."/>
            <person name="Kent W.J."/>
            <person name="Kitts P."/>
            <person name="Koonin E.V."/>
            <person name="Korf I."/>
            <person name="Kulp D."/>
            <person name="Lancet D."/>
            <person name="Lowe T.M."/>
            <person name="McLysaght A."/>
            <person name="Mikkelsen T."/>
            <person name="Moran J.V."/>
            <person name="Mulder N."/>
            <person name="Pollara V.J."/>
            <person name="Ponting C.P."/>
            <person name="Schuler G."/>
            <person name="Schultz J."/>
            <person name="Slater G."/>
            <person name="Smit A.F."/>
            <person name="Stupka E."/>
            <person name="Szustakowski J."/>
            <person name="Thierry-Mieg D."/>
            <person name="Thierry-Mieg J."/>
            <person name="Wagner L."/>
            <person name="Wallis J."/>
            <person name="Wheeler R."/>
            <person name="Williams A."/>
            <person name="Wolf Y.I."/>
            <person name="Wolfe K.H."/>
            <person name="Yang S.P."/>
            <person name="Yeh R.F."/>
            <person name="Collins F."/>
            <person name="Guyer M.S."/>
            <person name="Peterson J."/>
            <person name="Felsenfeld A."/>
            <person name="Wetterstrand K.A."/>
            <person name="Patrinos A."/>
            <person name="Morgan M.J."/>
            <person name="de Jong P."/>
            <person name="Catanese J.J."/>
            <person name="Osoegawa K."/>
            <person name="Shizuya H."/>
            <person name="Choi S."/>
            <person name="Chen Y.J."/>
        </authorList>
    </citation>
    <scope>NUCLEOTIDE SEQUENCE [LARGE SCALE GENOMIC DNA]</scope>
</reference>
<reference evidence="2" key="4">
    <citation type="journal article" date="2004" name="Nature">
        <title>Finishing the euchromatic sequence of the human genome.</title>
        <authorList>
            <consortium name="International Human Genome Sequencing Consortium"/>
        </authorList>
    </citation>
    <scope>NUCLEOTIDE SEQUENCE [LARGE SCALE GENOMIC DNA]</scope>
</reference>
<dbReference type="EMBL" id="AL160291">
    <property type="status" value="NOT_ANNOTATED_CDS"/>
    <property type="molecule type" value="Genomic_DNA"/>
</dbReference>
<dbReference type="ChiTaRS" id="YME1L1">
    <property type="organism name" value="human"/>
</dbReference>